<keyword evidence="3" id="KW-1185">Reference proteome</keyword>
<organism evidence="2 3">
    <name type="scientific">Botrimarina hoheduenensis</name>
    <dbReference type="NCBI Taxonomy" id="2528000"/>
    <lineage>
        <taxon>Bacteria</taxon>
        <taxon>Pseudomonadati</taxon>
        <taxon>Planctomycetota</taxon>
        <taxon>Planctomycetia</taxon>
        <taxon>Pirellulales</taxon>
        <taxon>Lacipirellulaceae</taxon>
        <taxon>Botrimarina</taxon>
    </lineage>
</organism>
<protein>
    <recommendedName>
        <fullName evidence="4">Lipocalin-like domain-containing protein</fullName>
    </recommendedName>
</protein>
<name>A0A5C5WEC0_9BACT</name>
<dbReference type="AlphaFoldDB" id="A0A5C5WEC0"/>
<feature type="signal peptide" evidence="1">
    <location>
        <begin position="1"/>
        <end position="20"/>
    </location>
</feature>
<evidence type="ECO:0000313" key="2">
    <source>
        <dbReference type="EMBL" id="TWT48960.1"/>
    </source>
</evidence>
<comment type="caution">
    <text evidence="2">The sequence shown here is derived from an EMBL/GenBank/DDBJ whole genome shotgun (WGS) entry which is preliminary data.</text>
</comment>
<gene>
    <name evidence="2" type="ORF">Pla111_07380</name>
</gene>
<dbReference type="RefSeq" id="WP_146571420.1">
    <property type="nucleotide sequence ID" value="NZ_SJPH01000001.1"/>
</dbReference>
<dbReference type="Proteomes" id="UP000318995">
    <property type="component" value="Unassembled WGS sequence"/>
</dbReference>
<evidence type="ECO:0000256" key="1">
    <source>
        <dbReference type="SAM" id="SignalP"/>
    </source>
</evidence>
<evidence type="ECO:0008006" key="4">
    <source>
        <dbReference type="Google" id="ProtNLM"/>
    </source>
</evidence>
<reference evidence="2 3" key="1">
    <citation type="submission" date="2019-02" db="EMBL/GenBank/DDBJ databases">
        <title>Deep-cultivation of Planctomycetes and their phenomic and genomic characterization uncovers novel biology.</title>
        <authorList>
            <person name="Wiegand S."/>
            <person name="Jogler M."/>
            <person name="Boedeker C."/>
            <person name="Pinto D."/>
            <person name="Vollmers J."/>
            <person name="Rivas-Marin E."/>
            <person name="Kohn T."/>
            <person name="Peeters S.H."/>
            <person name="Heuer A."/>
            <person name="Rast P."/>
            <person name="Oberbeckmann S."/>
            <person name="Bunk B."/>
            <person name="Jeske O."/>
            <person name="Meyerdierks A."/>
            <person name="Storesund J.E."/>
            <person name="Kallscheuer N."/>
            <person name="Luecker S."/>
            <person name="Lage O.M."/>
            <person name="Pohl T."/>
            <person name="Merkel B.J."/>
            <person name="Hornburger P."/>
            <person name="Mueller R.-W."/>
            <person name="Bruemmer F."/>
            <person name="Labrenz M."/>
            <person name="Spormann A.M."/>
            <person name="Op Den Camp H."/>
            <person name="Overmann J."/>
            <person name="Amann R."/>
            <person name="Jetten M.S.M."/>
            <person name="Mascher T."/>
            <person name="Medema M.H."/>
            <person name="Devos D.P."/>
            <person name="Kaster A.-K."/>
            <person name="Ovreas L."/>
            <person name="Rohde M."/>
            <person name="Galperin M.Y."/>
            <person name="Jogler C."/>
        </authorList>
    </citation>
    <scope>NUCLEOTIDE SEQUENCE [LARGE SCALE GENOMIC DNA]</scope>
    <source>
        <strain evidence="2 3">Pla111</strain>
    </source>
</reference>
<sequence length="317" mass="35203" precursor="true">MRHSLLLAIAAALAAGGAFADEPAEYQNVVSLESLEWMLGEWSAPLPDGKGRDLVTWRRGLQGTVLVGEFREQRGAATLHVATAIVMPTPGENTVTHYMFHNDLSMTGSLVLQRGNEFRWDGVRRMRGGQVWRGRLQQQRESEDVYTAQLLIADKQGEYSPIGPLVRMVREGGSESEPSDMPAAEIAETNPEVVLASERDELAALAGEYERYWGPEPQRRQVKRIEGSTETIVFYDQAGQELDRHTVSISVSRQNGVRVLTHPAVMAAGPNETISYVYSLNEGDFIEARGLHKDDPLPPNNVRWKRISPALSEKAAR</sequence>
<keyword evidence="1" id="KW-0732">Signal</keyword>
<proteinExistence type="predicted"/>
<evidence type="ECO:0000313" key="3">
    <source>
        <dbReference type="Proteomes" id="UP000318995"/>
    </source>
</evidence>
<feature type="chain" id="PRO_5022984526" description="Lipocalin-like domain-containing protein" evidence="1">
    <location>
        <begin position="21"/>
        <end position="317"/>
    </location>
</feature>
<dbReference type="EMBL" id="SJPH01000001">
    <property type="protein sequence ID" value="TWT48960.1"/>
    <property type="molecule type" value="Genomic_DNA"/>
</dbReference>
<accession>A0A5C5WEC0</accession>